<reference evidence="3" key="1">
    <citation type="submission" date="2019-11" db="UniProtKB">
        <authorList>
            <consortium name="WormBaseParasite"/>
        </authorList>
    </citation>
    <scope>IDENTIFICATION</scope>
</reference>
<feature type="region of interest" description="Disordered" evidence="1">
    <location>
        <begin position="1"/>
        <end position="25"/>
    </location>
</feature>
<keyword evidence="2" id="KW-1133">Transmembrane helix</keyword>
<sequence>MNRTGTTEQVLLTNHKPEPHIRRHPPESASLATPLCIYCSSLVSFAGWLLNVLACHWNAEQHRIA</sequence>
<evidence type="ECO:0000256" key="2">
    <source>
        <dbReference type="SAM" id="Phobius"/>
    </source>
</evidence>
<dbReference type="WBParaSite" id="MCU_012878-RA">
    <property type="protein sequence ID" value="MCU_012878-RA"/>
    <property type="gene ID" value="MCU_012878"/>
</dbReference>
<feature type="transmembrane region" description="Helical" evidence="2">
    <location>
        <begin position="31"/>
        <end position="54"/>
    </location>
</feature>
<name>A0A5K3FY79_MESCO</name>
<accession>A0A5K3FY79</accession>
<organism evidence="3">
    <name type="scientific">Mesocestoides corti</name>
    <name type="common">Flatworm</name>
    <dbReference type="NCBI Taxonomy" id="53468"/>
    <lineage>
        <taxon>Eukaryota</taxon>
        <taxon>Metazoa</taxon>
        <taxon>Spiralia</taxon>
        <taxon>Lophotrochozoa</taxon>
        <taxon>Platyhelminthes</taxon>
        <taxon>Cestoda</taxon>
        <taxon>Eucestoda</taxon>
        <taxon>Cyclophyllidea</taxon>
        <taxon>Mesocestoididae</taxon>
        <taxon>Mesocestoides</taxon>
    </lineage>
</organism>
<dbReference type="AlphaFoldDB" id="A0A5K3FY79"/>
<keyword evidence="2" id="KW-0812">Transmembrane</keyword>
<evidence type="ECO:0000256" key="1">
    <source>
        <dbReference type="SAM" id="MobiDB-lite"/>
    </source>
</evidence>
<feature type="compositionally biased region" description="Polar residues" evidence="1">
    <location>
        <begin position="1"/>
        <end position="12"/>
    </location>
</feature>
<proteinExistence type="predicted"/>
<feature type="compositionally biased region" description="Basic and acidic residues" evidence="1">
    <location>
        <begin position="15"/>
        <end position="25"/>
    </location>
</feature>
<evidence type="ECO:0000313" key="3">
    <source>
        <dbReference type="WBParaSite" id="MCU_012878-RA"/>
    </source>
</evidence>
<protein>
    <submittedName>
        <fullName evidence="3">Uncharacterized protein</fullName>
    </submittedName>
</protein>
<keyword evidence="2" id="KW-0472">Membrane</keyword>